<sequence length="106" mass="12016">MAMTAKKTAERATVEDQLKKLIEQGKQKGFLTYEELNDFLPNDVVSPEYIDEVLLTLDEKGVELVDERDLGDEDTDLLLKEEAAEEPEEEEETTVASTENIDDPVR</sequence>
<dbReference type="EMBL" id="BARU01007382">
    <property type="protein sequence ID" value="GAH44647.1"/>
    <property type="molecule type" value="Genomic_DNA"/>
</dbReference>
<evidence type="ECO:0000259" key="2">
    <source>
        <dbReference type="Pfam" id="PF03979"/>
    </source>
</evidence>
<accession>X1FI61</accession>
<reference evidence="3" key="1">
    <citation type="journal article" date="2014" name="Front. Microbiol.">
        <title>High frequency of phylogenetically diverse reductive dehalogenase-homologous genes in deep subseafloor sedimentary metagenomes.</title>
        <authorList>
            <person name="Kawai M."/>
            <person name="Futagami T."/>
            <person name="Toyoda A."/>
            <person name="Takaki Y."/>
            <person name="Nishi S."/>
            <person name="Hori S."/>
            <person name="Arai W."/>
            <person name="Tsubouchi T."/>
            <person name="Morono Y."/>
            <person name="Uchiyama I."/>
            <person name="Ito T."/>
            <person name="Fujiyama A."/>
            <person name="Inagaki F."/>
            <person name="Takami H."/>
        </authorList>
    </citation>
    <scope>NUCLEOTIDE SEQUENCE</scope>
    <source>
        <strain evidence="3">Expedition CK06-06</strain>
    </source>
</reference>
<feature type="non-terminal residue" evidence="3">
    <location>
        <position position="106"/>
    </location>
</feature>
<proteinExistence type="predicted"/>
<gene>
    <name evidence="3" type="ORF">S03H2_14547</name>
</gene>
<evidence type="ECO:0000256" key="1">
    <source>
        <dbReference type="SAM" id="MobiDB-lite"/>
    </source>
</evidence>
<dbReference type="GO" id="GO:0016987">
    <property type="term" value="F:sigma factor activity"/>
    <property type="evidence" value="ECO:0007669"/>
    <property type="project" value="InterPro"/>
</dbReference>
<protein>
    <recommendedName>
        <fullName evidence="2">RNA polymerase sigma factor 70 region 1.1 domain-containing protein</fullName>
    </recommendedName>
</protein>
<comment type="caution">
    <text evidence="3">The sequence shown here is derived from an EMBL/GenBank/DDBJ whole genome shotgun (WGS) entry which is preliminary data.</text>
</comment>
<organism evidence="3">
    <name type="scientific">marine sediment metagenome</name>
    <dbReference type="NCBI Taxonomy" id="412755"/>
    <lineage>
        <taxon>unclassified sequences</taxon>
        <taxon>metagenomes</taxon>
        <taxon>ecological metagenomes</taxon>
    </lineage>
</organism>
<dbReference type="Gene3D" id="1.10.220.120">
    <property type="entry name" value="Sigma-70 factor, region 1.1"/>
    <property type="match status" value="1"/>
</dbReference>
<feature type="compositionally biased region" description="Acidic residues" evidence="1">
    <location>
        <begin position="83"/>
        <end position="93"/>
    </location>
</feature>
<dbReference type="GO" id="GO:0003677">
    <property type="term" value="F:DNA binding"/>
    <property type="evidence" value="ECO:0007669"/>
    <property type="project" value="InterPro"/>
</dbReference>
<dbReference type="AlphaFoldDB" id="X1FI61"/>
<evidence type="ECO:0000313" key="3">
    <source>
        <dbReference type="EMBL" id="GAH44647.1"/>
    </source>
</evidence>
<feature type="region of interest" description="Disordered" evidence="1">
    <location>
        <begin position="80"/>
        <end position="106"/>
    </location>
</feature>
<dbReference type="Pfam" id="PF03979">
    <property type="entry name" value="Sigma70_r1_1"/>
    <property type="match status" value="1"/>
</dbReference>
<dbReference type="InterPro" id="IPR042189">
    <property type="entry name" value="RNA_pol_sigma_70_r1_1_sf"/>
</dbReference>
<name>X1FI61_9ZZZZ</name>
<feature type="domain" description="RNA polymerase sigma factor 70 region 1.1" evidence="2">
    <location>
        <begin position="15"/>
        <end position="92"/>
    </location>
</feature>
<dbReference type="InterPro" id="IPR007127">
    <property type="entry name" value="RNA_pol_sigma_70_r1_1"/>
</dbReference>